<keyword evidence="4 6" id="KW-0175">Coiled coil</keyword>
<evidence type="ECO:0000256" key="3">
    <source>
        <dbReference type="ARBA" id="ARBA00022803"/>
    </source>
</evidence>
<dbReference type="InterPro" id="IPR011990">
    <property type="entry name" value="TPR-like_helical_dom_sf"/>
</dbReference>
<keyword evidence="2" id="KW-0677">Repeat</keyword>
<dbReference type="PANTHER" id="PTHR36326">
    <property type="entry name" value="PROTEIN POLLENLESS 3-LIKE 2"/>
    <property type="match status" value="1"/>
</dbReference>
<evidence type="ECO:0000313" key="8">
    <source>
        <dbReference type="Proteomes" id="UP000235145"/>
    </source>
</evidence>
<keyword evidence="5" id="KW-0539">Nucleus</keyword>
<dbReference type="Proteomes" id="UP000235145">
    <property type="component" value="Unassembled WGS sequence"/>
</dbReference>
<dbReference type="Gene3D" id="1.25.40.10">
    <property type="entry name" value="Tetratricopeptide repeat domain"/>
    <property type="match status" value="1"/>
</dbReference>
<feature type="coiled-coil region" evidence="6">
    <location>
        <begin position="40"/>
        <end position="67"/>
    </location>
</feature>
<accession>A0A9R1UMS3</accession>
<gene>
    <name evidence="7" type="ORF">LSAT_V11C800433280</name>
</gene>
<evidence type="ECO:0000313" key="7">
    <source>
        <dbReference type="EMBL" id="KAJ0189735.1"/>
    </source>
</evidence>
<dbReference type="AlphaFoldDB" id="A0A9R1UMS3"/>
<dbReference type="InterPro" id="IPR044961">
    <property type="entry name" value="MS5/SDI1"/>
</dbReference>
<comment type="subcellular location">
    <subcellularLocation>
        <location evidence="1">Nucleus</location>
    </subcellularLocation>
</comment>
<evidence type="ECO:0000256" key="6">
    <source>
        <dbReference type="SAM" id="Coils"/>
    </source>
</evidence>
<keyword evidence="3" id="KW-0802">TPR repeat</keyword>
<proteinExistence type="predicted"/>
<sequence>MKDYKALSTHGSFWRTLLKNQINQDDVSYVDNALKDMTIVMKQQNRAEEVIEAIKSLQRRYSDQAQESLDNILLDLYKDNYIEAEDAYMRALVIAPDNNKKCNLGICMMKQGRPGEAKGTLRLVKPAVMDGPRTICEIF</sequence>
<dbReference type="PANTHER" id="PTHR36326:SF7">
    <property type="entry name" value="PROTEIN POLLENLESS 3-LIKE 2"/>
    <property type="match status" value="1"/>
</dbReference>
<organism evidence="7 8">
    <name type="scientific">Lactuca sativa</name>
    <name type="common">Garden lettuce</name>
    <dbReference type="NCBI Taxonomy" id="4236"/>
    <lineage>
        <taxon>Eukaryota</taxon>
        <taxon>Viridiplantae</taxon>
        <taxon>Streptophyta</taxon>
        <taxon>Embryophyta</taxon>
        <taxon>Tracheophyta</taxon>
        <taxon>Spermatophyta</taxon>
        <taxon>Magnoliopsida</taxon>
        <taxon>eudicotyledons</taxon>
        <taxon>Gunneridae</taxon>
        <taxon>Pentapetalae</taxon>
        <taxon>asterids</taxon>
        <taxon>campanulids</taxon>
        <taxon>Asterales</taxon>
        <taxon>Asteraceae</taxon>
        <taxon>Cichorioideae</taxon>
        <taxon>Cichorieae</taxon>
        <taxon>Lactucinae</taxon>
        <taxon>Lactuca</taxon>
    </lineage>
</organism>
<dbReference type="GO" id="GO:0005634">
    <property type="term" value="C:nucleus"/>
    <property type="evidence" value="ECO:0007669"/>
    <property type="project" value="UniProtKB-SubCell"/>
</dbReference>
<dbReference type="EMBL" id="NBSK02000008">
    <property type="protein sequence ID" value="KAJ0189735.1"/>
    <property type="molecule type" value="Genomic_DNA"/>
</dbReference>
<reference evidence="7 8" key="1">
    <citation type="journal article" date="2017" name="Nat. Commun.">
        <title>Genome assembly with in vitro proximity ligation data and whole-genome triplication in lettuce.</title>
        <authorList>
            <person name="Reyes-Chin-Wo S."/>
            <person name="Wang Z."/>
            <person name="Yang X."/>
            <person name="Kozik A."/>
            <person name="Arikit S."/>
            <person name="Song C."/>
            <person name="Xia L."/>
            <person name="Froenicke L."/>
            <person name="Lavelle D.O."/>
            <person name="Truco M.J."/>
            <person name="Xia R."/>
            <person name="Zhu S."/>
            <person name="Xu C."/>
            <person name="Xu H."/>
            <person name="Xu X."/>
            <person name="Cox K."/>
            <person name="Korf I."/>
            <person name="Meyers B.C."/>
            <person name="Michelmore R.W."/>
        </authorList>
    </citation>
    <scope>NUCLEOTIDE SEQUENCE [LARGE SCALE GENOMIC DNA]</scope>
    <source>
        <strain evidence="8">cv. Salinas</strain>
        <tissue evidence="7">Seedlings</tissue>
    </source>
</reference>
<name>A0A9R1UMS3_LACSA</name>
<evidence type="ECO:0000256" key="5">
    <source>
        <dbReference type="ARBA" id="ARBA00023242"/>
    </source>
</evidence>
<evidence type="ECO:0000256" key="1">
    <source>
        <dbReference type="ARBA" id="ARBA00004123"/>
    </source>
</evidence>
<keyword evidence="8" id="KW-1185">Reference proteome</keyword>
<evidence type="ECO:0000256" key="2">
    <source>
        <dbReference type="ARBA" id="ARBA00022737"/>
    </source>
</evidence>
<comment type="caution">
    <text evidence="7">The sequence shown here is derived from an EMBL/GenBank/DDBJ whole genome shotgun (WGS) entry which is preliminary data.</text>
</comment>
<dbReference type="SUPFAM" id="SSF48452">
    <property type="entry name" value="TPR-like"/>
    <property type="match status" value="1"/>
</dbReference>
<evidence type="ECO:0000256" key="4">
    <source>
        <dbReference type="ARBA" id="ARBA00023054"/>
    </source>
</evidence>
<protein>
    <submittedName>
        <fullName evidence="7">Uncharacterized protein</fullName>
    </submittedName>
</protein>